<evidence type="ECO:0000313" key="3">
    <source>
        <dbReference type="Proteomes" id="UP001354971"/>
    </source>
</evidence>
<evidence type="ECO:0000256" key="1">
    <source>
        <dbReference type="SAM" id="MobiDB-lite"/>
    </source>
</evidence>
<reference evidence="2 3" key="1">
    <citation type="submission" date="2024-01" db="EMBL/GenBank/DDBJ databases">
        <title>Hyphobacterium bacterium isolated from marine sediment.</title>
        <authorList>
            <person name="Zhao S."/>
        </authorList>
    </citation>
    <scope>NUCLEOTIDE SEQUENCE [LARGE SCALE GENOMIC DNA]</scope>
    <source>
        <strain evidence="3">HN65</strain>
    </source>
</reference>
<dbReference type="EMBL" id="JAZDRP010000001">
    <property type="protein sequence ID" value="MEE2525000.1"/>
    <property type="molecule type" value="Genomic_DNA"/>
</dbReference>
<comment type="caution">
    <text evidence="2">The sequence shown here is derived from an EMBL/GenBank/DDBJ whole genome shotgun (WGS) entry which is preliminary data.</text>
</comment>
<dbReference type="RefSeq" id="WP_330197664.1">
    <property type="nucleotide sequence ID" value="NZ_JAZDRP010000001.1"/>
</dbReference>
<name>A0ABU7LM49_9PROT</name>
<dbReference type="Proteomes" id="UP001354971">
    <property type="component" value="Unassembled WGS sequence"/>
</dbReference>
<feature type="region of interest" description="Disordered" evidence="1">
    <location>
        <begin position="76"/>
        <end position="107"/>
    </location>
</feature>
<protein>
    <recommendedName>
        <fullName evidence="4">DUF4148 domain-containing protein</fullName>
    </recommendedName>
</protein>
<accession>A0ABU7LM49</accession>
<proteinExistence type="predicted"/>
<evidence type="ECO:0000313" key="2">
    <source>
        <dbReference type="EMBL" id="MEE2525000.1"/>
    </source>
</evidence>
<sequence length="107" mass="11391">MIRKFTILLPFLAVACATPELPGGFEDEQSWFDARVEAGAGAQGAPSVIPDKTPVMTAETISEATQAVLGAREALMHEERASRPGVADTEAYAQDARERANPPPPID</sequence>
<gene>
    <name evidence="2" type="ORF">V0U79_01380</name>
</gene>
<keyword evidence="3" id="KW-1185">Reference proteome</keyword>
<evidence type="ECO:0008006" key="4">
    <source>
        <dbReference type="Google" id="ProtNLM"/>
    </source>
</evidence>
<organism evidence="2 3">
    <name type="scientific">Hyphobacterium lacteum</name>
    <dbReference type="NCBI Taxonomy" id="3116575"/>
    <lineage>
        <taxon>Bacteria</taxon>
        <taxon>Pseudomonadati</taxon>
        <taxon>Pseudomonadota</taxon>
        <taxon>Alphaproteobacteria</taxon>
        <taxon>Maricaulales</taxon>
        <taxon>Maricaulaceae</taxon>
        <taxon>Hyphobacterium</taxon>
    </lineage>
</organism>
<dbReference type="PROSITE" id="PS51257">
    <property type="entry name" value="PROKAR_LIPOPROTEIN"/>
    <property type="match status" value="1"/>
</dbReference>